<keyword evidence="1" id="KW-0732">Signal</keyword>
<keyword evidence="3" id="KW-1185">Reference proteome</keyword>
<dbReference type="RefSeq" id="WP_023950765.1">
    <property type="nucleotide sequence ID" value="NZ_AYSV01000077.1"/>
</dbReference>
<feature type="chain" id="PRO_5004769139" description="Lipoprotein" evidence="1">
    <location>
        <begin position="20"/>
        <end position="79"/>
    </location>
</feature>
<protein>
    <recommendedName>
        <fullName evidence="4">Lipoprotein</fullName>
    </recommendedName>
</protein>
<gene>
    <name evidence="2" type="ORF">V757_06020</name>
</gene>
<proteinExistence type="predicted"/>
<dbReference type="PROSITE" id="PS51257">
    <property type="entry name" value="PROKAR_LIPOPROTEIN"/>
    <property type="match status" value="1"/>
</dbReference>
<dbReference type="Proteomes" id="UP000018766">
    <property type="component" value="Unassembled WGS sequence"/>
</dbReference>
<dbReference type="AlphaFoldDB" id="V8G858"/>
<organism evidence="2 3">
    <name type="scientific">Pelistega indica</name>
    <dbReference type="NCBI Taxonomy" id="1414851"/>
    <lineage>
        <taxon>Bacteria</taxon>
        <taxon>Pseudomonadati</taxon>
        <taxon>Pseudomonadota</taxon>
        <taxon>Betaproteobacteria</taxon>
        <taxon>Burkholderiales</taxon>
        <taxon>Alcaligenaceae</taxon>
        <taxon>Pelistega</taxon>
    </lineage>
</organism>
<evidence type="ECO:0000313" key="3">
    <source>
        <dbReference type="Proteomes" id="UP000018766"/>
    </source>
</evidence>
<sequence length="79" mass="8552">MKKTLVLIASMGLFLSACSSGPVDDNKTAECSQIMGRVIQAPAVQQRNPGDNFLAQYQRDKSAEAAREHAKKAGCLEKK</sequence>
<accession>V8G858</accession>
<dbReference type="EMBL" id="AYSV01000077">
    <property type="protein sequence ID" value="ETD72138.1"/>
    <property type="molecule type" value="Genomic_DNA"/>
</dbReference>
<comment type="caution">
    <text evidence="2">The sequence shown here is derived from an EMBL/GenBank/DDBJ whole genome shotgun (WGS) entry which is preliminary data.</text>
</comment>
<evidence type="ECO:0000256" key="1">
    <source>
        <dbReference type="SAM" id="SignalP"/>
    </source>
</evidence>
<name>V8G858_9BURK</name>
<reference evidence="2 3" key="1">
    <citation type="submission" date="2013-11" db="EMBL/GenBank/DDBJ databases">
        <title>Genomic analysis of Pelistega sp. HM-7.</title>
        <authorList>
            <person name="Kumbhare S.V."/>
            <person name="Shetty S.A."/>
            <person name="Sharma O."/>
            <person name="Dhotre D.P."/>
        </authorList>
    </citation>
    <scope>NUCLEOTIDE SEQUENCE [LARGE SCALE GENOMIC DNA]</scope>
    <source>
        <strain evidence="2 3">HM-7</strain>
    </source>
</reference>
<evidence type="ECO:0008006" key="4">
    <source>
        <dbReference type="Google" id="ProtNLM"/>
    </source>
</evidence>
<feature type="signal peptide" evidence="1">
    <location>
        <begin position="1"/>
        <end position="19"/>
    </location>
</feature>
<evidence type="ECO:0000313" key="2">
    <source>
        <dbReference type="EMBL" id="ETD72138.1"/>
    </source>
</evidence>